<evidence type="ECO:0000313" key="3">
    <source>
        <dbReference type="Proteomes" id="UP000202485"/>
    </source>
</evidence>
<proteinExistence type="predicted"/>
<name>A0A238KVL7_9RHOB</name>
<dbReference type="Proteomes" id="UP000202485">
    <property type="component" value="Unassembled WGS sequence"/>
</dbReference>
<feature type="transmembrane region" description="Helical" evidence="1">
    <location>
        <begin position="324"/>
        <end position="348"/>
    </location>
</feature>
<dbReference type="AlphaFoldDB" id="A0A238KVL7"/>
<dbReference type="EMBL" id="FXYG01000004">
    <property type="protein sequence ID" value="SMX46904.1"/>
    <property type="molecule type" value="Genomic_DNA"/>
</dbReference>
<keyword evidence="1" id="KW-0812">Transmembrane</keyword>
<keyword evidence="1" id="KW-1133">Transmembrane helix</keyword>
<protein>
    <submittedName>
        <fullName evidence="2">Uncharacterized protein</fullName>
    </submittedName>
</protein>
<reference evidence="3" key="1">
    <citation type="submission" date="2017-05" db="EMBL/GenBank/DDBJ databases">
        <authorList>
            <person name="Rodrigo-Torres L."/>
            <person name="Arahal R. D."/>
            <person name="Lucena T."/>
        </authorList>
    </citation>
    <scope>NUCLEOTIDE SEQUENCE [LARGE SCALE GENOMIC DNA]</scope>
    <source>
        <strain evidence="3">CECT 8715</strain>
    </source>
</reference>
<evidence type="ECO:0000256" key="1">
    <source>
        <dbReference type="SAM" id="Phobius"/>
    </source>
</evidence>
<sequence>MNRMTIEQQEETGRGMTVEKMVWGLSGLVSLILTAVLFYLWASLNHFEQDPTQLPDQASVDTYLESLENAPDYRVRTGIFLKSFSFVDASDIHVTGYVWQHYQTGVHDAIKPEPGQAGFLLPEAVDVGSGLIEEAYRMPEPGGEVIGWYFEQTLRQSFDYTSYPFDHKTVWVRFWPGRFDVNVALVPDFDAYPATGPKDIFGIDNRIVMGTWERENTYFDYKLSDLDTTLGINQNEFQTRLPELHYNFVIKRNFANAFVVHMIPLIVVTMLLFGAVMTVTRKPNLVERHDFSTSSVIGTCSVLFFVILLAHVQLREGFAGSPVIYMESFFFLMYFMLLVVSVNTYLFVSESAPSLRLIHYRDNLIPKAAFWPFVLSCMIAITAYNLSLKSPPSRDAPEAITHQDG</sequence>
<feature type="transmembrane region" description="Helical" evidence="1">
    <location>
        <begin position="291"/>
        <end position="312"/>
    </location>
</feature>
<feature type="transmembrane region" description="Helical" evidence="1">
    <location>
        <begin position="369"/>
        <end position="387"/>
    </location>
</feature>
<evidence type="ECO:0000313" key="2">
    <source>
        <dbReference type="EMBL" id="SMX46904.1"/>
    </source>
</evidence>
<dbReference type="RefSeq" id="WP_254920211.1">
    <property type="nucleotide sequence ID" value="NZ_FXYG01000004.1"/>
</dbReference>
<gene>
    <name evidence="2" type="ORF">RUA8715_02929</name>
</gene>
<keyword evidence="3" id="KW-1185">Reference proteome</keyword>
<feature type="transmembrane region" description="Helical" evidence="1">
    <location>
        <begin position="258"/>
        <end position="279"/>
    </location>
</feature>
<accession>A0A238KVL7</accession>
<keyword evidence="1" id="KW-0472">Membrane</keyword>
<feature type="transmembrane region" description="Helical" evidence="1">
    <location>
        <begin position="21"/>
        <end position="42"/>
    </location>
</feature>
<organism evidence="2 3">
    <name type="scientific">Ruegeria arenilitoris</name>
    <dbReference type="NCBI Taxonomy" id="1173585"/>
    <lineage>
        <taxon>Bacteria</taxon>
        <taxon>Pseudomonadati</taxon>
        <taxon>Pseudomonadota</taxon>
        <taxon>Alphaproteobacteria</taxon>
        <taxon>Rhodobacterales</taxon>
        <taxon>Roseobacteraceae</taxon>
        <taxon>Ruegeria</taxon>
    </lineage>
</organism>